<sequence length="73" mass="8457">MVQVDIHYHQEDSSVLVFGRKYCEPTPFPRKAVMCATWLSCNDIQNFHFGITDQLNIPSKFPFKADKNKPVIN</sequence>
<protein>
    <submittedName>
        <fullName evidence="1">Uncharacterized protein</fullName>
    </submittedName>
</protein>
<dbReference type="Proteomes" id="UP000054359">
    <property type="component" value="Unassembled WGS sequence"/>
</dbReference>
<accession>A0A087TJJ0</accession>
<evidence type="ECO:0000313" key="2">
    <source>
        <dbReference type="Proteomes" id="UP000054359"/>
    </source>
</evidence>
<organism evidence="1 2">
    <name type="scientific">Stegodyphus mimosarum</name>
    <name type="common">African social velvet spider</name>
    <dbReference type="NCBI Taxonomy" id="407821"/>
    <lineage>
        <taxon>Eukaryota</taxon>
        <taxon>Metazoa</taxon>
        <taxon>Ecdysozoa</taxon>
        <taxon>Arthropoda</taxon>
        <taxon>Chelicerata</taxon>
        <taxon>Arachnida</taxon>
        <taxon>Araneae</taxon>
        <taxon>Araneomorphae</taxon>
        <taxon>Entelegynae</taxon>
        <taxon>Eresoidea</taxon>
        <taxon>Eresidae</taxon>
        <taxon>Stegodyphus</taxon>
    </lineage>
</organism>
<dbReference type="EMBL" id="KK115500">
    <property type="protein sequence ID" value="KFM65279.1"/>
    <property type="molecule type" value="Genomic_DNA"/>
</dbReference>
<proteinExistence type="predicted"/>
<gene>
    <name evidence="1" type="ORF">X975_18438</name>
</gene>
<evidence type="ECO:0000313" key="1">
    <source>
        <dbReference type="EMBL" id="KFM65279.1"/>
    </source>
</evidence>
<reference evidence="1 2" key="1">
    <citation type="submission" date="2013-11" db="EMBL/GenBank/DDBJ databases">
        <title>Genome sequencing of Stegodyphus mimosarum.</title>
        <authorList>
            <person name="Bechsgaard J."/>
        </authorList>
    </citation>
    <scope>NUCLEOTIDE SEQUENCE [LARGE SCALE GENOMIC DNA]</scope>
</reference>
<keyword evidence="2" id="KW-1185">Reference proteome</keyword>
<name>A0A087TJJ0_STEMI</name>
<dbReference type="AlphaFoldDB" id="A0A087TJJ0"/>
<feature type="non-terminal residue" evidence="1">
    <location>
        <position position="73"/>
    </location>
</feature>